<dbReference type="AlphaFoldDB" id="A0A839VFP0"/>
<dbReference type="PANTHER" id="PTHR34301">
    <property type="entry name" value="DNA-BINDING PROTEIN-RELATED"/>
    <property type="match status" value="1"/>
</dbReference>
<accession>A0A839VFP0</accession>
<dbReference type="Proteomes" id="UP000547614">
    <property type="component" value="Unassembled WGS sequence"/>
</dbReference>
<name>A0A839VFP0_9GAMM</name>
<dbReference type="EMBL" id="JACHXP010000022">
    <property type="protein sequence ID" value="MBB3192169.1"/>
    <property type="molecule type" value="Genomic_DNA"/>
</dbReference>
<sequence length="385" mass="42706">MTQRFIFCRPALARQLCDALQGVGLLDAGSGLFLAAPRRTGKTFFLTEDFLPECVARGWEPVYVDLWSDQQADPAELIRRALIGALDRHRSALETLVKRARAVRIGVLRAVFLELEGDASAESPLVDLVDTLFRLADRPIVLVIDEAQQASVSEEGVKALHALKSARDQINNAGADMRLFLVCTGSSRDKLAHLVLNRNQAFFGATVTPFPYLGADFARAYTAWVNALLSPDQHYTEQAVSKAFERVGYRPEMLREAAQGAVFADDLQELAPDERLLARAERVVEARLNDILAEFDLLTPLARHLLWQMLEDGERFTPFAEASLAAYAAALGEERVGQSRVQKTLEGLREKGLAWKPQRGIYRLEDSARDALQLRGSWQSGTGTN</sequence>
<evidence type="ECO:0000313" key="1">
    <source>
        <dbReference type="EMBL" id="MBB3192169.1"/>
    </source>
</evidence>
<evidence type="ECO:0000313" key="2">
    <source>
        <dbReference type="Proteomes" id="UP000547614"/>
    </source>
</evidence>
<reference evidence="1 2" key="1">
    <citation type="submission" date="2020-08" db="EMBL/GenBank/DDBJ databases">
        <title>Genomic Encyclopedia of Type Strains, Phase III (KMG-III): the genomes of soil and plant-associated and newly described type strains.</title>
        <authorList>
            <person name="Whitman W."/>
        </authorList>
    </citation>
    <scope>NUCLEOTIDE SEQUENCE [LARGE SCALE GENOMIC DNA]</scope>
    <source>
        <strain evidence="1 2">CECT 7282</strain>
    </source>
</reference>
<dbReference type="PANTHER" id="PTHR34301:SF8">
    <property type="entry name" value="ATPASE DOMAIN-CONTAINING PROTEIN"/>
    <property type="match status" value="1"/>
</dbReference>
<keyword evidence="2" id="KW-1185">Reference proteome</keyword>
<protein>
    <submittedName>
        <fullName evidence="1">Uncharacterized protein</fullName>
    </submittedName>
</protein>
<comment type="caution">
    <text evidence="1">The sequence shown here is derived from an EMBL/GenBank/DDBJ whole genome shotgun (WGS) entry which is preliminary data.</text>
</comment>
<proteinExistence type="predicted"/>
<organism evidence="1 2">
    <name type="scientific">Halomonas cerina</name>
    <dbReference type="NCBI Taxonomy" id="447424"/>
    <lineage>
        <taxon>Bacteria</taxon>
        <taxon>Pseudomonadati</taxon>
        <taxon>Pseudomonadota</taxon>
        <taxon>Gammaproteobacteria</taxon>
        <taxon>Oceanospirillales</taxon>
        <taxon>Halomonadaceae</taxon>
        <taxon>Halomonas</taxon>
    </lineage>
</organism>
<dbReference type="RefSeq" id="WP_183327519.1">
    <property type="nucleotide sequence ID" value="NZ_JACHXP010000022.1"/>
</dbReference>
<dbReference type="Gene3D" id="3.40.50.300">
    <property type="entry name" value="P-loop containing nucleotide triphosphate hydrolases"/>
    <property type="match status" value="1"/>
</dbReference>
<dbReference type="InterPro" id="IPR027417">
    <property type="entry name" value="P-loop_NTPase"/>
</dbReference>
<gene>
    <name evidence="1" type="ORF">FHR94_003449</name>
</gene>
<dbReference type="SUPFAM" id="SSF52540">
    <property type="entry name" value="P-loop containing nucleoside triphosphate hydrolases"/>
    <property type="match status" value="1"/>
</dbReference>